<evidence type="ECO:0000259" key="4">
    <source>
        <dbReference type="PROSITE" id="PS50862"/>
    </source>
</evidence>
<reference evidence="5 6" key="1">
    <citation type="submission" date="2016-12" db="EMBL/GenBank/DDBJ databases">
        <authorList>
            <person name="Song W.-J."/>
            <person name="Kurnit D.M."/>
        </authorList>
    </citation>
    <scope>NUCLEOTIDE SEQUENCE [LARGE SCALE GENOMIC DNA]</scope>
    <source>
        <strain evidence="5 6">DSM 18488</strain>
    </source>
</reference>
<evidence type="ECO:0000256" key="3">
    <source>
        <dbReference type="ARBA" id="ARBA00022840"/>
    </source>
</evidence>
<dbReference type="InterPro" id="IPR004525">
    <property type="entry name" value="EpmA"/>
</dbReference>
<name>A0A1M7Y2M2_9BACT</name>
<dbReference type="GO" id="GO:0004824">
    <property type="term" value="F:lysine-tRNA ligase activity"/>
    <property type="evidence" value="ECO:0007669"/>
    <property type="project" value="InterPro"/>
</dbReference>
<dbReference type="InterPro" id="IPR018149">
    <property type="entry name" value="Lys-tRNA-synth_II_C"/>
</dbReference>
<dbReference type="PANTHER" id="PTHR42918:SF6">
    <property type="entry name" value="ELONGATION FACTOR P--(R)-BETA-LYSINE LIGASE"/>
    <property type="match status" value="1"/>
</dbReference>
<dbReference type="GO" id="GO:0000049">
    <property type="term" value="F:tRNA binding"/>
    <property type="evidence" value="ECO:0007669"/>
    <property type="project" value="TreeGrafter"/>
</dbReference>
<dbReference type="AlphaFoldDB" id="A0A1M7Y2M2"/>
<dbReference type="InterPro" id="IPR045864">
    <property type="entry name" value="aa-tRNA-synth_II/BPL/LPL"/>
</dbReference>
<dbReference type="STRING" id="1121416.SAMN02745220_01317"/>
<dbReference type="InterPro" id="IPR004364">
    <property type="entry name" value="Aa-tRNA-synt_II"/>
</dbReference>
<keyword evidence="3" id="KW-0067">ATP-binding</keyword>
<dbReference type="PANTHER" id="PTHR42918">
    <property type="entry name" value="LYSYL-TRNA SYNTHETASE"/>
    <property type="match status" value="1"/>
</dbReference>
<dbReference type="SUPFAM" id="SSF55681">
    <property type="entry name" value="Class II aaRS and biotin synthetases"/>
    <property type="match status" value="1"/>
</dbReference>
<accession>A0A1M7Y2M2</accession>
<dbReference type="Proteomes" id="UP000184603">
    <property type="component" value="Unassembled WGS sequence"/>
</dbReference>
<feature type="domain" description="Aminoacyl-transfer RNA synthetases class-II family profile" evidence="4">
    <location>
        <begin position="6"/>
        <end position="303"/>
    </location>
</feature>
<gene>
    <name evidence="5" type="ORF">SAMN02745220_01317</name>
</gene>
<keyword evidence="6" id="KW-1185">Reference proteome</keyword>
<dbReference type="Pfam" id="PF00152">
    <property type="entry name" value="tRNA-synt_2"/>
    <property type="match status" value="1"/>
</dbReference>
<dbReference type="OrthoDB" id="9801152at2"/>
<dbReference type="Gene3D" id="3.30.930.10">
    <property type="entry name" value="Bira Bifunctional Protein, Domain 2"/>
    <property type="match status" value="1"/>
</dbReference>
<keyword evidence="5" id="KW-0030">Aminoacyl-tRNA synthetase</keyword>
<dbReference type="NCBIfam" id="TIGR00462">
    <property type="entry name" value="genX"/>
    <property type="match status" value="1"/>
</dbReference>
<dbReference type="GO" id="GO:0005829">
    <property type="term" value="C:cytosol"/>
    <property type="evidence" value="ECO:0007669"/>
    <property type="project" value="TreeGrafter"/>
</dbReference>
<dbReference type="InterPro" id="IPR006195">
    <property type="entry name" value="aa-tRNA-synth_II"/>
</dbReference>
<dbReference type="PROSITE" id="PS50862">
    <property type="entry name" value="AA_TRNA_LIGASE_II"/>
    <property type="match status" value="1"/>
</dbReference>
<dbReference type="GO" id="GO:0006430">
    <property type="term" value="P:lysyl-tRNA aminoacylation"/>
    <property type="evidence" value="ECO:0007669"/>
    <property type="project" value="InterPro"/>
</dbReference>
<evidence type="ECO:0000313" key="6">
    <source>
        <dbReference type="Proteomes" id="UP000184603"/>
    </source>
</evidence>
<keyword evidence="1" id="KW-0436">Ligase</keyword>
<keyword evidence="2" id="KW-0547">Nucleotide-binding</keyword>
<evidence type="ECO:0000256" key="1">
    <source>
        <dbReference type="ARBA" id="ARBA00022598"/>
    </source>
</evidence>
<organism evidence="5 6">
    <name type="scientific">Desulfopila aestuarii DSM 18488</name>
    <dbReference type="NCBI Taxonomy" id="1121416"/>
    <lineage>
        <taxon>Bacteria</taxon>
        <taxon>Pseudomonadati</taxon>
        <taxon>Thermodesulfobacteriota</taxon>
        <taxon>Desulfobulbia</taxon>
        <taxon>Desulfobulbales</taxon>
        <taxon>Desulfocapsaceae</taxon>
        <taxon>Desulfopila</taxon>
    </lineage>
</organism>
<protein>
    <submittedName>
        <fullName evidence="5">Lysyl-tRNA synthetase, class 2</fullName>
    </submittedName>
</protein>
<evidence type="ECO:0000256" key="2">
    <source>
        <dbReference type="ARBA" id="ARBA00022741"/>
    </source>
</evidence>
<dbReference type="PRINTS" id="PR00982">
    <property type="entry name" value="TRNASYNTHLYS"/>
</dbReference>
<sequence>MLDLQGLHIRAALFRFIRDFFSQRDFLEVDTPIRQPVIIPECNIVPIMADGQYLQTSPELCMKRLLAAGCQKIFQICPCFRKDELGKNHLEEFIMLEWYRIDANYRHLMLDCEELLQYVVWRFADQFPEVCDQNDAVAEALRLLSAPADRMTVAEAFDRFAPVSVAEALQQEIFEEMLVEFVEPELGKKGPFFLVDYPHELASLAKVDLNRPEVAERFELYLSGVELANGFTELTDAGEQRRRFVTEIEVIRRTQGREQVMPERFLGDLGLLNGAAGIAFGIDRLLMLLLAKETIHNVVSFNPADF</sequence>
<dbReference type="GO" id="GO:0005524">
    <property type="term" value="F:ATP binding"/>
    <property type="evidence" value="ECO:0007669"/>
    <property type="project" value="UniProtKB-KW"/>
</dbReference>
<dbReference type="EMBL" id="FRFE01000005">
    <property type="protein sequence ID" value="SHO46143.1"/>
    <property type="molecule type" value="Genomic_DNA"/>
</dbReference>
<dbReference type="RefSeq" id="WP_073612661.1">
    <property type="nucleotide sequence ID" value="NZ_FRFE01000005.1"/>
</dbReference>
<proteinExistence type="predicted"/>
<evidence type="ECO:0000313" key="5">
    <source>
        <dbReference type="EMBL" id="SHO46143.1"/>
    </source>
</evidence>